<reference evidence="2 3" key="1">
    <citation type="submission" date="2018-05" db="EMBL/GenBank/DDBJ databases">
        <title>complete genome sequence of Aquabacterium olei NBRC 110486.</title>
        <authorList>
            <person name="Tang B."/>
            <person name="Chang J."/>
            <person name="Zhang L."/>
            <person name="Yang H."/>
        </authorList>
    </citation>
    <scope>NUCLEOTIDE SEQUENCE [LARGE SCALE GENOMIC DNA]</scope>
    <source>
        <strain evidence="2 3">NBRC 110486</strain>
    </source>
</reference>
<accession>A0A2U8FW65</accession>
<feature type="transmembrane region" description="Helical" evidence="1">
    <location>
        <begin position="47"/>
        <end position="67"/>
    </location>
</feature>
<feature type="transmembrane region" description="Helical" evidence="1">
    <location>
        <begin position="195"/>
        <end position="213"/>
    </location>
</feature>
<dbReference type="AlphaFoldDB" id="A0A2U8FW65"/>
<organism evidence="2 3">
    <name type="scientific">Aquabacterium olei</name>
    <dbReference type="NCBI Taxonomy" id="1296669"/>
    <lineage>
        <taxon>Bacteria</taxon>
        <taxon>Pseudomonadati</taxon>
        <taxon>Pseudomonadota</taxon>
        <taxon>Betaproteobacteria</taxon>
        <taxon>Burkholderiales</taxon>
        <taxon>Aquabacterium</taxon>
    </lineage>
</organism>
<dbReference type="OrthoDB" id="9792424at2"/>
<feature type="transmembrane region" description="Helical" evidence="1">
    <location>
        <begin position="79"/>
        <end position="110"/>
    </location>
</feature>
<evidence type="ECO:0000256" key="1">
    <source>
        <dbReference type="SAM" id="Phobius"/>
    </source>
</evidence>
<feature type="transmembrane region" description="Helical" evidence="1">
    <location>
        <begin position="122"/>
        <end position="140"/>
    </location>
</feature>
<dbReference type="Pfam" id="PF03594">
    <property type="entry name" value="BenE"/>
    <property type="match status" value="1"/>
</dbReference>
<dbReference type="Proteomes" id="UP000244892">
    <property type="component" value="Chromosome"/>
</dbReference>
<gene>
    <name evidence="2" type="ORF">DEH84_13660</name>
</gene>
<sequence length="396" mass="40975">MSRLVRDSALSSVSAGFVATLVAFTSTIALVFQAARLLGATPDQLSSWVLALGVGMGVGSIGLSLWLRAPVLVTWSTPGAAVIATASTGVSLAEATGAFLVCGLLMWLCGATRVFERMMDRIPVALASALLAGILARFALQSFSAASGEPLLVITMLVAYLLGKRWMPRYAVIFVLGVGMAVAGVRGQLDASQLNLNLASPVFVMPAFSWHAVVGMGLPLFIVTMASQAVPGISALRVAGYPSPVSPLMSWSGVLTLVLAPFGGYTFNLAAITAAIVLSPHAHPEPARRYTAAVYAGVFYILMALLGGAVAGLLAAFPQALVISVAGLALLGTIANGLANALHDVRYREAAIITFLVTLSGVTLLGIGSAFWGLVAGALTLFVEHFRHPTEPTETP</sequence>
<dbReference type="GO" id="GO:0042925">
    <property type="term" value="F:benzoate transmembrane transporter activity"/>
    <property type="evidence" value="ECO:0007669"/>
    <property type="project" value="InterPro"/>
</dbReference>
<evidence type="ECO:0008006" key="4">
    <source>
        <dbReference type="Google" id="ProtNLM"/>
    </source>
</evidence>
<dbReference type="KEGG" id="aon:DEH84_13660"/>
<feature type="transmembrane region" description="Helical" evidence="1">
    <location>
        <begin position="170"/>
        <end position="189"/>
    </location>
</feature>
<name>A0A2U8FW65_9BURK</name>
<feature type="transmembrane region" description="Helical" evidence="1">
    <location>
        <begin position="146"/>
        <end position="163"/>
    </location>
</feature>
<dbReference type="NCBIfam" id="TIGR00843">
    <property type="entry name" value="benE"/>
    <property type="match status" value="1"/>
</dbReference>
<feature type="transmembrane region" description="Helical" evidence="1">
    <location>
        <begin position="12"/>
        <end position="35"/>
    </location>
</feature>
<evidence type="ECO:0000313" key="2">
    <source>
        <dbReference type="EMBL" id="AWI55283.1"/>
    </source>
</evidence>
<evidence type="ECO:0000313" key="3">
    <source>
        <dbReference type="Proteomes" id="UP000244892"/>
    </source>
</evidence>
<dbReference type="InterPro" id="IPR004711">
    <property type="entry name" value="Benzoate_Transporter"/>
</dbReference>
<dbReference type="PANTHER" id="PTHR30199:SF0">
    <property type="entry name" value="INNER MEMBRANE PROTEIN YDCO"/>
    <property type="match status" value="1"/>
</dbReference>
<dbReference type="GO" id="GO:0005886">
    <property type="term" value="C:plasma membrane"/>
    <property type="evidence" value="ECO:0007669"/>
    <property type="project" value="TreeGrafter"/>
</dbReference>
<keyword evidence="1" id="KW-1133">Transmembrane helix</keyword>
<protein>
    <recommendedName>
        <fullName evidence="4">Benzoate transporter</fullName>
    </recommendedName>
</protein>
<feature type="transmembrane region" description="Helical" evidence="1">
    <location>
        <begin position="351"/>
        <end position="375"/>
    </location>
</feature>
<dbReference type="PANTHER" id="PTHR30199">
    <property type="entry name" value="MFS FAMILY TRANSPORTER, PREDICTED SUBSTRATE BENZOATE"/>
    <property type="match status" value="1"/>
</dbReference>
<proteinExistence type="predicted"/>
<feature type="transmembrane region" description="Helical" evidence="1">
    <location>
        <begin position="320"/>
        <end position="339"/>
    </location>
</feature>
<feature type="transmembrane region" description="Helical" evidence="1">
    <location>
        <begin position="290"/>
        <end position="314"/>
    </location>
</feature>
<keyword evidence="1" id="KW-0812">Transmembrane</keyword>
<keyword evidence="3" id="KW-1185">Reference proteome</keyword>
<feature type="transmembrane region" description="Helical" evidence="1">
    <location>
        <begin position="251"/>
        <end position="278"/>
    </location>
</feature>
<keyword evidence="1" id="KW-0472">Membrane</keyword>
<dbReference type="EMBL" id="CP029210">
    <property type="protein sequence ID" value="AWI55283.1"/>
    <property type="molecule type" value="Genomic_DNA"/>
</dbReference>